<keyword evidence="3" id="KW-1185">Reference proteome</keyword>
<feature type="compositionally biased region" description="Low complexity" evidence="1">
    <location>
        <begin position="175"/>
        <end position="186"/>
    </location>
</feature>
<feature type="region of interest" description="Disordered" evidence="1">
    <location>
        <begin position="163"/>
        <end position="212"/>
    </location>
</feature>
<dbReference type="EMBL" id="CM029044">
    <property type="protein sequence ID" value="KAG2605710.1"/>
    <property type="molecule type" value="Genomic_DNA"/>
</dbReference>
<comment type="caution">
    <text evidence="2">The sequence shown here is derived from an EMBL/GenBank/DDBJ whole genome shotgun (WGS) entry which is preliminary data.</text>
</comment>
<evidence type="ECO:0000313" key="3">
    <source>
        <dbReference type="Proteomes" id="UP000823388"/>
    </source>
</evidence>
<feature type="compositionally biased region" description="Basic and acidic residues" evidence="1">
    <location>
        <begin position="74"/>
        <end position="84"/>
    </location>
</feature>
<evidence type="ECO:0000313" key="2">
    <source>
        <dbReference type="EMBL" id="KAG2605713.1"/>
    </source>
</evidence>
<feature type="region of interest" description="Disordered" evidence="1">
    <location>
        <begin position="1"/>
        <end position="108"/>
    </location>
</feature>
<sequence length="238" mass="24495">MSPKKAASKSKEAQADPLESAEQKAWRPNPSGGEGDGTEQVPPVQEDALPLSPTPTASAAETHKRKATATEEDNSPRPEKRVREASPPPAASPIPARPPSPVSTSCAAAQQVDMLAKPKAKASGAAGAIVPLKVLRPKKLPIKKSTSKAVDLGLGGIKATVSIPAPGPKTSEALSRATSSRPATSTEVAFEAESAKQKEVEVAAPGMDSAASGEDKTMSLILHDASVLPLSEQVIPER</sequence>
<dbReference type="Proteomes" id="UP000823388">
    <property type="component" value="Chromosome 4N"/>
</dbReference>
<proteinExistence type="predicted"/>
<evidence type="ECO:0000256" key="1">
    <source>
        <dbReference type="SAM" id="MobiDB-lite"/>
    </source>
</evidence>
<gene>
    <name evidence="2" type="ORF">PVAP13_4NG203664</name>
</gene>
<reference evidence="2" key="1">
    <citation type="submission" date="2020-05" db="EMBL/GenBank/DDBJ databases">
        <title>WGS assembly of Panicum virgatum.</title>
        <authorList>
            <person name="Lovell J.T."/>
            <person name="Jenkins J."/>
            <person name="Shu S."/>
            <person name="Juenger T.E."/>
            <person name="Schmutz J."/>
        </authorList>
    </citation>
    <scope>NUCLEOTIDE SEQUENCE</scope>
    <source>
        <strain evidence="2">AP13</strain>
    </source>
</reference>
<accession>A0A8T0T8T5</accession>
<organism evidence="2 3">
    <name type="scientific">Panicum virgatum</name>
    <name type="common">Blackwell switchgrass</name>
    <dbReference type="NCBI Taxonomy" id="38727"/>
    <lineage>
        <taxon>Eukaryota</taxon>
        <taxon>Viridiplantae</taxon>
        <taxon>Streptophyta</taxon>
        <taxon>Embryophyta</taxon>
        <taxon>Tracheophyta</taxon>
        <taxon>Spermatophyta</taxon>
        <taxon>Magnoliopsida</taxon>
        <taxon>Liliopsida</taxon>
        <taxon>Poales</taxon>
        <taxon>Poaceae</taxon>
        <taxon>PACMAD clade</taxon>
        <taxon>Panicoideae</taxon>
        <taxon>Panicodae</taxon>
        <taxon>Paniceae</taxon>
        <taxon>Panicinae</taxon>
        <taxon>Panicum</taxon>
        <taxon>Panicum sect. Hiantes</taxon>
    </lineage>
</organism>
<dbReference type="EMBL" id="CM029044">
    <property type="protein sequence ID" value="KAG2605713.1"/>
    <property type="molecule type" value="Genomic_DNA"/>
</dbReference>
<protein>
    <submittedName>
        <fullName evidence="2">Uncharacterized protein</fullName>
    </submittedName>
</protein>
<name>A0A8T0T8T5_PANVG</name>
<dbReference type="AlphaFoldDB" id="A0A8T0T8T5"/>
<feature type="compositionally biased region" description="Pro residues" evidence="1">
    <location>
        <begin position="86"/>
        <end position="101"/>
    </location>
</feature>